<sequence>QRKDKEFTHPAKFPEELVERYISFFTKKGQIVFDPFMGIGSTLVACEKLGRRGIGIEYVKKYVDIGKKRIAKVRAHKKQTIIKGDSRKLSYIWQKKKNDLPEKVDFIITSPPYWNMLDQSRGNVLSTHQKRKIIGLDIKYSNDKNDLGNIQNYQEFLDALKGIFDQCYMVLKNRGYMVVVLQNLRVRDGYMCTLAWDLVRELRGRWQFVAEQIWLQDNKQLGIWGYPSTFVSNIHHHYCLIFYRNHIKH</sequence>
<keyword evidence="7" id="KW-0238">DNA-binding</keyword>
<feature type="domain" description="DNA methylase N-4/N-6" evidence="9">
    <location>
        <begin position="3"/>
        <end position="68"/>
    </location>
</feature>
<proteinExistence type="inferred from homology"/>
<dbReference type="GO" id="GO:0005737">
    <property type="term" value="C:cytoplasm"/>
    <property type="evidence" value="ECO:0007669"/>
    <property type="project" value="TreeGrafter"/>
</dbReference>
<dbReference type="GO" id="GO:0003677">
    <property type="term" value="F:DNA binding"/>
    <property type="evidence" value="ECO:0007669"/>
    <property type="project" value="UniProtKB-KW"/>
</dbReference>
<dbReference type="GO" id="GO:0008170">
    <property type="term" value="F:N-methyltransferase activity"/>
    <property type="evidence" value="ECO:0007669"/>
    <property type="project" value="InterPro"/>
</dbReference>
<evidence type="ECO:0000256" key="4">
    <source>
        <dbReference type="ARBA" id="ARBA00022679"/>
    </source>
</evidence>
<dbReference type="GO" id="GO:0015667">
    <property type="term" value="F:site-specific DNA-methyltransferase (cytosine-N4-specific) activity"/>
    <property type="evidence" value="ECO:0007669"/>
    <property type="project" value="UniProtKB-EC"/>
</dbReference>
<keyword evidence="5" id="KW-0949">S-adenosyl-L-methionine</keyword>
<name>X1Q6A7_9ZZZZ</name>
<evidence type="ECO:0000256" key="8">
    <source>
        <dbReference type="ARBA" id="ARBA00049120"/>
    </source>
</evidence>
<dbReference type="EMBL" id="BARV01024547">
    <property type="protein sequence ID" value="GAI46595.1"/>
    <property type="molecule type" value="Genomic_DNA"/>
</dbReference>
<dbReference type="InterPro" id="IPR002941">
    <property type="entry name" value="DNA_methylase_N4/N6"/>
</dbReference>
<dbReference type="GO" id="GO:0032259">
    <property type="term" value="P:methylation"/>
    <property type="evidence" value="ECO:0007669"/>
    <property type="project" value="UniProtKB-KW"/>
</dbReference>
<keyword evidence="6" id="KW-0680">Restriction system</keyword>
<comment type="caution">
    <text evidence="10">The sequence shown here is derived from an EMBL/GenBank/DDBJ whole genome shotgun (WGS) entry which is preliminary data.</text>
</comment>
<comment type="catalytic activity">
    <reaction evidence="8">
        <text>a 2'-deoxycytidine in DNA + S-adenosyl-L-methionine = an N(4)-methyl-2'-deoxycytidine in DNA + S-adenosyl-L-homocysteine + H(+)</text>
        <dbReference type="Rhea" id="RHEA:16857"/>
        <dbReference type="Rhea" id="RHEA-COMP:11369"/>
        <dbReference type="Rhea" id="RHEA-COMP:13674"/>
        <dbReference type="ChEBI" id="CHEBI:15378"/>
        <dbReference type="ChEBI" id="CHEBI:57856"/>
        <dbReference type="ChEBI" id="CHEBI:59789"/>
        <dbReference type="ChEBI" id="CHEBI:85452"/>
        <dbReference type="ChEBI" id="CHEBI:137933"/>
        <dbReference type="EC" id="2.1.1.113"/>
    </reaction>
</comment>
<evidence type="ECO:0000256" key="7">
    <source>
        <dbReference type="ARBA" id="ARBA00023125"/>
    </source>
</evidence>
<keyword evidence="3" id="KW-0489">Methyltransferase</keyword>
<dbReference type="InterPro" id="IPR017985">
    <property type="entry name" value="MeTrfase_CN4_CS"/>
</dbReference>
<organism evidence="10">
    <name type="scientific">marine sediment metagenome</name>
    <dbReference type="NCBI Taxonomy" id="412755"/>
    <lineage>
        <taxon>unclassified sequences</taxon>
        <taxon>metagenomes</taxon>
        <taxon>ecological metagenomes</taxon>
    </lineage>
</organism>
<dbReference type="CDD" id="cd02440">
    <property type="entry name" value="AdoMet_MTases"/>
    <property type="match status" value="1"/>
</dbReference>
<evidence type="ECO:0000259" key="9">
    <source>
        <dbReference type="Pfam" id="PF01555"/>
    </source>
</evidence>
<reference evidence="10" key="1">
    <citation type="journal article" date="2014" name="Front. Microbiol.">
        <title>High frequency of phylogenetically diverse reductive dehalogenase-homologous genes in deep subseafloor sedimentary metagenomes.</title>
        <authorList>
            <person name="Kawai M."/>
            <person name="Futagami T."/>
            <person name="Toyoda A."/>
            <person name="Takaki Y."/>
            <person name="Nishi S."/>
            <person name="Hori S."/>
            <person name="Arai W."/>
            <person name="Tsubouchi T."/>
            <person name="Morono Y."/>
            <person name="Uchiyama I."/>
            <person name="Ito T."/>
            <person name="Fujiyama A."/>
            <person name="Inagaki F."/>
            <person name="Takami H."/>
        </authorList>
    </citation>
    <scope>NUCLEOTIDE SEQUENCE</scope>
    <source>
        <strain evidence="10">Expedition CK06-06</strain>
    </source>
</reference>
<evidence type="ECO:0000256" key="2">
    <source>
        <dbReference type="ARBA" id="ARBA00012185"/>
    </source>
</evidence>
<evidence type="ECO:0000256" key="5">
    <source>
        <dbReference type="ARBA" id="ARBA00022691"/>
    </source>
</evidence>
<dbReference type="PROSITE" id="PS00093">
    <property type="entry name" value="N4_MTASE"/>
    <property type="match status" value="1"/>
</dbReference>
<dbReference type="GO" id="GO:0009307">
    <property type="term" value="P:DNA restriction-modification system"/>
    <property type="evidence" value="ECO:0007669"/>
    <property type="project" value="UniProtKB-KW"/>
</dbReference>
<dbReference type="InterPro" id="IPR001091">
    <property type="entry name" value="RM_Methyltransferase"/>
</dbReference>
<evidence type="ECO:0000256" key="6">
    <source>
        <dbReference type="ARBA" id="ARBA00022747"/>
    </source>
</evidence>
<keyword evidence="4" id="KW-0808">Transferase</keyword>
<dbReference type="EC" id="2.1.1.113" evidence="2"/>
<evidence type="ECO:0000313" key="10">
    <source>
        <dbReference type="EMBL" id="GAI46595.1"/>
    </source>
</evidence>
<feature type="domain" description="DNA methylase N-4/N-6" evidence="9">
    <location>
        <begin position="104"/>
        <end position="219"/>
    </location>
</feature>
<dbReference type="PANTHER" id="PTHR13370:SF3">
    <property type="entry name" value="TRNA (GUANINE(10)-N2)-METHYLTRANSFERASE HOMOLOG"/>
    <property type="match status" value="1"/>
</dbReference>
<gene>
    <name evidence="10" type="ORF">S06H3_40048</name>
</gene>
<accession>X1Q6A7</accession>
<evidence type="ECO:0000256" key="1">
    <source>
        <dbReference type="ARBA" id="ARBA00010203"/>
    </source>
</evidence>
<evidence type="ECO:0000256" key="3">
    <source>
        <dbReference type="ARBA" id="ARBA00022603"/>
    </source>
</evidence>
<dbReference type="Gene3D" id="3.40.50.150">
    <property type="entry name" value="Vaccinia Virus protein VP39"/>
    <property type="match status" value="2"/>
</dbReference>
<dbReference type="PANTHER" id="PTHR13370">
    <property type="entry name" value="RNA METHYLASE-RELATED"/>
    <property type="match status" value="1"/>
</dbReference>
<feature type="non-terminal residue" evidence="10">
    <location>
        <position position="1"/>
    </location>
</feature>
<comment type="similarity">
    <text evidence="1">Belongs to the N(4)/N(6)-methyltransferase family. N(4) subfamily.</text>
</comment>
<dbReference type="AlphaFoldDB" id="X1Q6A7"/>
<dbReference type="Pfam" id="PF01555">
    <property type="entry name" value="N6_N4_Mtase"/>
    <property type="match status" value="2"/>
</dbReference>
<protein>
    <recommendedName>
        <fullName evidence="2">site-specific DNA-methyltransferase (cytosine-N(4)-specific)</fullName>
        <ecNumber evidence="2">2.1.1.113</ecNumber>
    </recommendedName>
</protein>
<dbReference type="SUPFAM" id="SSF53335">
    <property type="entry name" value="S-adenosyl-L-methionine-dependent methyltransferases"/>
    <property type="match status" value="2"/>
</dbReference>
<dbReference type="InterPro" id="IPR029063">
    <property type="entry name" value="SAM-dependent_MTases_sf"/>
</dbReference>
<dbReference type="PRINTS" id="PR00508">
    <property type="entry name" value="S21N4MTFRASE"/>
</dbReference>